<keyword evidence="2" id="KW-0413">Isomerase</keyword>
<dbReference type="EMBL" id="CP018153">
    <property type="protein sequence ID" value="APG59641.1"/>
    <property type="molecule type" value="Genomic_DNA"/>
</dbReference>
<accession>A0A1L3J3D1</accession>
<gene>
    <name evidence="2" type="ORF">LPB144_04105</name>
</gene>
<feature type="signal peptide" evidence="1">
    <location>
        <begin position="1"/>
        <end position="19"/>
    </location>
</feature>
<dbReference type="Proteomes" id="UP000182510">
    <property type="component" value="Chromosome"/>
</dbReference>
<protein>
    <submittedName>
        <fullName evidence="2">DNA topoisomerase IV</fullName>
    </submittedName>
</protein>
<keyword evidence="3" id="KW-1185">Reference proteome</keyword>
<organism evidence="2 3">
    <name type="scientific">Christiangramia salexigens</name>
    <dbReference type="NCBI Taxonomy" id="1913577"/>
    <lineage>
        <taxon>Bacteria</taxon>
        <taxon>Pseudomonadati</taxon>
        <taxon>Bacteroidota</taxon>
        <taxon>Flavobacteriia</taxon>
        <taxon>Flavobacteriales</taxon>
        <taxon>Flavobacteriaceae</taxon>
        <taxon>Christiangramia</taxon>
    </lineage>
</organism>
<dbReference type="STRING" id="1913577.LPB144_04105"/>
<dbReference type="PROSITE" id="PS51257">
    <property type="entry name" value="PROKAR_LIPOPROTEIN"/>
    <property type="match status" value="1"/>
</dbReference>
<dbReference type="RefSeq" id="WP_072552296.1">
    <property type="nucleotide sequence ID" value="NZ_CP018153.1"/>
</dbReference>
<name>A0A1L3J3D1_9FLAO</name>
<dbReference type="OrthoDB" id="1202013at2"/>
<keyword evidence="1" id="KW-0732">Signal</keyword>
<reference evidence="2 3" key="1">
    <citation type="submission" date="2016-11" db="EMBL/GenBank/DDBJ databases">
        <title>Gramella sp. LPB0144 isolated from marine environment.</title>
        <authorList>
            <person name="Kim E."/>
            <person name="Yi H."/>
        </authorList>
    </citation>
    <scope>NUCLEOTIDE SEQUENCE [LARGE SCALE GENOMIC DNA]</scope>
    <source>
        <strain evidence="2 3">LPB0144</strain>
    </source>
</reference>
<dbReference type="GO" id="GO:0016853">
    <property type="term" value="F:isomerase activity"/>
    <property type="evidence" value="ECO:0007669"/>
    <property type="project" value="UniProtKB-KW"/>
</dbReference>
<feature type="chain" id="PRO_5012408277" evidence="1">
    <location>
        <begin position="20"/>
        <end position="123"/>
    </location>
</feature>
<dbReference type="KEGG" id="grl:LPB144_04105"/>
<proteinExistence type="predicted"/>
<sequence>MKKILLLLGILMMVSCFNAERNCEDYRTGTFEFQTYLNGELATSRFIRNDSIEIEKFQGETDTSSVRWINDCEYILRNINPDGMSEEKPVHIKILTTNSNGYTFEYGRVGDPKKARGSVTRVD</sequence>
<evidence type="ECO:0000313" key="2">
    <source>
        <dbReference type="EMBL" id="APG59641.1"/>
    </source>
</evidence>
<evidence type="ECO:0000313" key="3">
    <source>
        <dbReference type="Proteomes" id="UP000182510"/>
    </source>
</evidence>
<evidence type="ECO:0000256" key="1">
    <source>
        <dbReference type="SAM" id="SignalP"/>
    </source>
</evidence>
<dbReference type="AlphaFoldDB" id="A0A1L3J3D1"/>